<feature type="region of interest" description="Disordered" evidence="2">
    <location>
        <begin position="204"/>
        <end position="248"/>
    </location>
</feature>
<feature type="compositionally biased region" description="Low complexity" evidence="2">
    <location>
        <begin position="213"/>
        <end position="235"/>
    </location>
</feature>
<evidence type="ECO:0000313" key="4">
    <source>
        <dbReference type="Proteomes" id="UP000673552"/>
    </source>
</evidence>
<organism evidence="3 4">
    <name type="scientific">Leishmania martiniquensis</name>
    <dbReference type="NCBI Taxonomy" id="1580590"/>
    <lineage>
        <taxon>Eukaryota</taxon>
        <taxon>Discoba</taxon>
        <taxon>Euglenozoa</taxon>
        <taxon>Kinetoplastea</taxon>
        <taxon>Metakinetoplastina</taxon>
        <taxon>Trypanosomatida</taxon>
        <taxon>Trypanosomatidae</taxon>
        <taxon>Leishmaniinae</taxon>
        <taxon>Leishmania</taxon>
    </lineage>
</organism>
<feature type="coiled-coil region" evidence="1">
    <location>
        <begin position="678"/>
        <end position="712"/>
    </location>
</feature>
<dbReference type="GeneID" id="92511077"/>
<name>A0A836KC13_9TRYP</name>
<comment type="caution">
    <text evidence="3">The sequence shown here is derived from an EMBL/GenBank/DDBJ whole genome shotgun (WGS) entry which is preliminary data.</text>
</comment>
<keyword evidence="4" id="KW-1185">Reference proteome</keyword>
<proteinExistence type="predicted"/>
<evidence type="ECO:0000256" key="2">
    <source>
        <dbReference type="SAM" id="MobiDB-lite"/>
    </source>
</evidence>
<dbReference type="EMBL" id="JAFEUZ010000035">
    <property type="protein sequence ID" value="KAG5466762.1"/>
    <property type="molecule type" value="Genomic_DNA"/>
</dbReference>
<evidence type="ECO:0000256" key="1">
    <source>
        <dbReference type="SAM" id="Coils"/>
    </source>
</evidence>
<gene>
    <name evidence="3" type="ORF">LSCM1_00939</name>
</gene>
<evidence type="ECO:0000313" key="3">
    <source>
        <dbReference type="EMBL" id="KAG5466762.1"/>
    </source>
</evidence>
<keyword evidence="1" id="KW-0175">Coiled coil</keyword>
<feature type="compositionally biased region" description="Low complexity" evidence="2">
    <location>
        <begin position="408"/>
        <end position="423"/>
    </location>
</feature>
<dbReference type="Proteomes" id="UP000673552">
    <property type="component" value="Unassembled WGS sequence"/>
</dbReference>
<dbReference type="KEGG" id="lmat:92511077"/>
<reference evidence="4" key="2">
    <citation type="journal article" date="2021" name="Sci. Data">
        <title>Chromosome-scale genome sequencing, assembly and annotation of six genomes from subfamily Leishmaniinae.</title>
        <authorList>
            <person name="Almutairi H."/>
            <person name="Urbaniak M.D."/>
            <person name="Bates M.D."/>
            <person name="Jariyapan N."/>
            <person name="Kwakye-Nuako G."/>
            <person name="Thomaz Soccol V."/>
            <person name="Al-Salem W.S."/>
            <person name="Dillon R.J."/>
            <person name="Bates P.A."/>
            <person name="Gatherer D."/>
        </authorList>
    </citation>
    <scope>NUCLEOTIDE SEQUENCE [LARGE SCALE GENOMIC DNA]</scope>
</reference>
<dbReference type="RefSeq" id="XP_067174670.1">
    <property type="nucleotide sequence ID" value="XM_067318565.1"/>
</dbReference>
<dbReference type="AlphaFoldDB" id="A0A836KC13"/>
<sequence>MLLQEDSIAQPFSVIFRVAQLLQQAALSTAMPKAMYGIRVASEVGGAAPSAAAAQTQSSSRVRSANRARVNAADQAFLWRSTQLSLSNTDESVTTLRYLGWVLDEAARQLQTGLDAQLVDFYEHLRAKGNAFVPAGAQLTERTSPARDSPQDRCASLLVSRPSSRQVALSPLLTISSPCRLNAGKGDAVSPQSAGPRAAFRVGMDDAEETSTGKDAAAHASASNTTTTGVATSNTEGPLVPSSGISGLHSLNGQQLQRRVHSGAGGPSGLQNAPMARRLEEERAAASELQSFFSLLLEAAVRLSGASAAAVYMDDAPPLAAWGAGGPLSRPTGTAAVAPGTVGSGRAQFLHCIAHLHGHFPSNISYAVSNVLTTVVTTGVAVNVHFSDSSLLHFSTGVGAAADALAPGRSSTTEGGGATATDAARSRGRNGDSHCSGRSILDMYNGVIVPIKGIGCLLLANKAKAANSDVKAPCFSVFDEHVAWSAALLSEAVLHRYERHLLLRVAWSPSCVGALRPYVQEDGPLKKRANILPSRSGAPAMRERRGLQSRITSKNLFAATGAAAAKVSAADVDSAAVSSLIFDPRNDIFSKTLTMVRTGDPQVLKALPPELRVSSSMASSRRAINSVMSTVAAEAAAPGLSRKLNDEEVFQAAAQYITNLESLWRRTISESNTMHVMVANYNKEMRKQQETIALLEAKVRELHAHMMQLERRGNVAR</sequence>
<protein>
    <submittedName>
        <fullName evidence="3">Uncharacterized protein</fullName>
    </submittedName>
</protein>
<feature type="region of interest" description="Disordered" evidence="2">
    <location>
        <begin position="406"/>
        <end position="434"/>
    </location>
</feature>
<accession>A0A836KC13</accession>
<reference evidence="4" key="1">
    <citation type="journal article" date="2021" name="Microbiol. Resour. Announc.">
        <title>LGAAP: Leishmaniinae Genome Assembly and Annotation Pipeline.</title>
        <authorList>
            <person name="Almutairi H."/>
            <person name="Urbaniak M.D."/>
            <person name="Bates M.D."/>
            <person name="Jariyapan N."/>
            <person name="Kwakye-Nuako G."/>
            <person name="Thomaz-Soccol V."/>
            <person name="Al-Salem W.S."/>
            <person name="Dillon R.J."/>
            <person name="Bates P.A."/>
            <person name="Gatherer D."/>
        </authorList>
    </citation>
    <scope>NUCLEOTIDE SEQUENCE [LARGE SCALE GENOMIC DNA]</scope>
</reference>
<dbReference type="OrthoDB" id="265374at2759"/>